<evidence type="ECO:0000256" key="3">
    <source>
        <dbReference type="ARBA" id="ARBA00022833"/>
    </source>
</evidence>
<evidence type="ECO:0000259" key="5">
    <source>
        <dbReference type="PROSITE" id="PS50089"/>
    </source>
</evidence>
<feature type="domain" description="RING-type" evidence="5">
    <location>
        <begin position="78"/>
        <end position="119"/>
    </location>
</feature>
<sequence>MTAVLMAIRSHCLFTSVQYQDDNNTATQLGHVCDVIEAFLCIPDLQKNEEIRRTEIILSSPDVATTEINYKEHADDDCPICLCDFDSDDKVLHLGCGHNFHEGCVMQWIQLKMSCPICRQTSICGIAK</sequence>
<evidence type="ECO:0000256" key="1">
    <source>
        <dbReference type="ARBA" id="ARBA00022723"/>
    </source>
</evidence>
<dbReference type="SMART" id="SM00184">
    <property type="entry name" value="RING"/>
    <property type="match status" value="1"/>
</dbReference>
<keyword evidence="1" id="KW-0479">Metal-binding</keyword>
<dbReference type="SUPFAM" id="SSF57850">
    <property type="entry name" value="RING/U-box"/>
    <property type="match status" value="1"/>
</dbReference>
<dbReference type="InterPro" id="IPR001841">
    <property type="entry name" value="Znf_RING"/>
</dbReference>
<keyword evidence="7" id="KW-1185">Reference proteome</keyword>
<keyword evidence="2 4" id="KW-0863">Zinc-finger</keyword>
<dbReference type="Proteomes" id="UP000481153">
    <property type="component" value="Unassembled WGS sequence"/>
</dbReference>
<name>A0A6G0XY42_9STRA</name>
<dbReference type="VEuPathDB" id="FungiDB:AeMF1_017292"/>
<evidence type="ECO:0000313" key="7">
    <source>
        <dbReference type="Proteomes" id="UP000481153"/>
    </source>
</evidence>
<dbReference type="InterPro" id="IPR052788">
    <property type="entry name" value="RING-type_E3_ligase_ATL"/>
</dbReference>
<dbReference type="InterPro" id="IPR013083">
    <property type="entry name" value="Znf_RING/FYVE/PHD"/>
</dbReference>
<keyword evidence="3" id="KW-0862">Zinc</keyword>
<organism evidence="6 7">
    <name type="scientific">Aphanomyces euteiches</name>
    <dbReference type="NCBI Taxonomy" id="100861"/>
    <lineage>
        <taxon>Eukaryota</taxon>
        <taxon>Sar</taxon>
        <taxon>Stramenopiles</taxon>
        <taxon>Oomycota</taxon>
        <taxon>Saprolegniomycetes</taxon>
        <taxon>Saprolegniales</taxon>
        <taxon>Verrucalvaceae</taxon>
        <taxon>Aphanomyces</taxon>
    </lineage>
</organism>
<dbReference type="Pfam" id="PF13639">
    <property type="entry name" value="zf-RING_2"/>
    <property type="match status" value="1"/>
</dbReference>
<dbReference type="PROSITE" id="PS50089">
    <property type="entry name" value="ZF_RING_2"/>
    <property type="match status" value="1"/>
</dbReference>
<dbReference type="PANTHER" id="PTHR45798">
    <property type="entry name" value="RING-H2 FINGER PROTEIN ATL61-RELATED-RELATED"/>
    <property type="match status" value="1"/>
</dbReference>
<proteinExistence type="predicted"/>
<evidence type="ECO:0000313" key="6">
    <source>
        <dbReference type="EMBL" id="KAF0745429.1"/>
    </source>
</evidence>
<gene>
    <name evidence="6" type="ORF">Ae201684_000448</name>
</gene>
<comment type="caution">
    <text evidence="6">The sequence shown here is derived from an EMBL/GenBank/DDBJ whole genome shotgun (WGS) entry which is preliminary data.</text>
</comment>
<dbReference type="PANTHER" id="PTHR45798:SF97">
    <property type="entry name" value="ALCOHOL-SENSITIVE RING FINGER PROTEIN 1"/>
    <property type="match status" value="1"/>
</dbReference>
<accession>A0A6G0XY42</accession>
<dbReference type="Gene3D" id="3.30.40.10">
    <property type="entry name" value="Zinc/RING finger domain, C3HC4 (zinc finger)"/>
    <property type="match status" value="1"/>
</dbReference>
<dbReference type="AlphaFoldDB" id="A0A6G0XY42"/>
<dbReference type="GO" id="GO:0008270">
    <property type="term" value="F:zinc ion binding"/>
    <property type="evidence" value="ECO:0007669"/>
    <property type="project" value="UniProtKB-KW"/>
</dbReference>
<protein>
    <recommendedName>
        <fullName evidence="5">RING-type domain-containing protein</fullName>
    </recommendedName>
</protein>
<reference evidence="6 7" key="1">
    <citation type="submission" date="2019-07" db="EMBL/GenBank/DDBJ databases">
        <title>Genomics analysis of Aphanomyces spp. identifies a new class of oomycete effector associated with host adaptation.</title>
        <authorList>
            <person name="Gaulin E."/>
        </authorList>
    </citation>
    <scope>NUCLEOTIDE SEQUENCE [LARGE SCALE GENOMIC DNA]</scope>
    <source>
        <strain evidence="6 7">ATCC 201684</strain>
    </source>
</reference>
<dbReference type="EMBL" id="VJMJ01000002">
    <property type="protein sequence ID" value="KAF0745429.1"/>
    <property type="molecule type" value="Genomic_DNA"/>
</dbReference>
<evidence type="ECO:0000256" key="4">
    <source>
        <dbReference type="PROSITE-ProRule" id="PRU00175"/>
    </source>
</evidence>
<evidence type="ECO:0000256" key="2">
    <source>
        <dbReference type="ARBA" id="ARBA00022771"/>
    </source>
</evidence>